<keyword evidence="2" id="KW-0472">Membrane</keyword>
<evidence type="ECO:0000313" key="4">
    <source>
        <dbReference type="Proteomes" id="UP001066276"/>
    </source>
</evidence>
<comment type="caution">
    <text evidence="3">The sequence shown here is derived from an EMBL/GenBank/DDBJ whole genome shotgun (WGS) entry which is preliminary data.</text>
</comment>
<keyword evidence="2" id="KW-1133">Transmembrane helix</keyword>
<gene>
    <name evidence="3" type="ORF">NDU88_002611</name>
</gene>
<reference evidence="3" key="1">
    <citation type="journal article" date="2022" name="bioRxiv">
        <title>Sequencing and chromosome-scale assembly of the giantPleurodeles waltlgenome.</title>
        <authorList>
            <person name="Brown T."/>
            <person name="Elewa A."/>
            <person name="Iarovenko S."/>
            <person name="Subramanian E."/>
            <person name="Araus A.J."/>
            <person name="Petzold A."/>
            <person name="Susuki M."/>
            <person name="Suzuki K.-i.T."/>
            <person name="Hayashi T."/>
            <person name="Toyoda A."/>
            <person name="Oliveira C."/>
            <person name="Osipova E."/>
            <person name="Leigh N.D."/>
            <person name="Simon A."/>
            <person name="Yun M.H."/>
        </authorList>
    </citation>
    <scope>NUCLEOTIDE SEQUENCE</scope>
    <source>
        <strain evidence="3">20211129_DDA</strain>
        <tissue evidence="3">Liver</tissue>
    </source>
</reference>
<keyword evidence="2" id="KW-0812">Transmembrane</keyword>
<evidence type="ECO:0000256" key="2">
    <source>
        <dbReference type="SAM" id="Phobius"/>
    </source>
</evidence>
<sequence>MPWILIMYWSEIGEAFCQLTAHSAAIALLCFPALFRIHATQMPARGSKAALPGAAARQEKAPGCSGAGEPSMQDGGSKYADVRQERQGKGSGKC</sequence>
<proteinExistence type="predicted"/>
<dbReference type="Proteomes" id="UP001066276">
    <property type="component" value="Chromosome 3_2"/>
</dbReference>
<dbReference type="AlphaFoldDB" id="A0AAV7TL60"/>
<keyword evidence="4" id="KW-1185">Reference proteome</keyword>
<feature type="transmembrane region" description="Helical" evidence="2">
    <location>
        <begin position="12"/>
        <end position="35"/>
    </location>
</feature>
<feature type="region of interest" description="Disordered" evidence="1">
    <location>
        <begin position="48"/>
        <end position="94"/>
    </location>
</feature>
<organism evidence="3 4">
    <name type="scientific">Pleurodeles waltl</name>
    <name type="common">Iberian ribbed newt</name>
    <dbReference type="NCBI Taxonomy" id="8319"/>
    <lineage>
        <taxon>Eukaryota</taxon>
        <taxon>Metazoa</taxon>
        <taxon>Chordata</taxon>
        <taxon>Craniata</taxon>
        <taxon>Vertebrata</taxon>
        <taxon>Euteleostomi</taxon>
        <taxon>Amphibia</taxon>
        <taxon>Batrachia</taxon>
        <taxon>Caudata</taxon>
        <taxon>Salamandroidea</taxon>
        <taxon>Salamandridae</taxon>
        <taxon>Pleurodelinae</taxon>
        <taxon>Pleurodeles</taxon>
    </lineage>
</organism>
<dbReference type="EMBL" id="JANPWB010000006">
    <property type="protein sequence ID" value="KAJ1177352.1"/>
    <property type="molecule type" value="Genomic_DNA"/>
</dbReference>
<evidence type="ECO:0000256" key="1">
    <source>
        <dbReference type="SAM" id="MobiDB-lite"/>
    </source>
</evidence>
<protein>
    <submittedName>
        <fullName evidence="3">Uncharacterized protein</fullName>
    </submittedName>
</protein>
<accession>A0AAV7TL60</accession>
<name>A0AAV7TL60_PLEWA</name>
<evidence type="ECO:0000313" key="3">
    <source>
        <dbReference type="EMBL" id="KAJ1177352.1"/>
    </source>
</evidence>